<evidence type="ECO:0000313" key="3">
    <source>
        <dbReference type="Proteomes" id="UP001470230"/>
    </source>
</evidence>
<proteinExistence type="predicted"/>
<feature type="compositionally biased region" description="Low complexity" evidence="1">
    <location>
        <begin position="109"/>
        <end position="119"/>
    </location>
</feature>
<evidence type="ECO:0000256" key="1">
    <source>
        <dbReference type="SAM" id="MobiDB-lite"/>
    </source>
</evidence>
<protein>
    <recommendedName>
        <fullName evidence="4">Tubby C-terminal domain-containing protein</fullName>
    </recommendedName>
</protein>
<accession>A0ABR2HNL0</accession>
<sequence length="465" mass="51972">MPVKPFRANRPNVITYPSDEYSSSDLPQLATATTEANRIDLVSDESYEESYYSYSSEKDWKSKNPTPVARIIPVAPSPQPPINRSSVGRPTPGRTRPMPQSRPTPSKRSPAPSAVATPAPRQPSTKAPAEIGDEYEYSYGDSINAEQPNNQIPAEKVNHNYEDAQRRSPVSNEQSQQVVQPAQPVQQMQQTQQVQQVQPQPNPEPIPQSMPQPSPQYGMAHNDQSQNPIHLGPQLESSSQMANDDGEQTFQIVYEQKNFQTFWKRHVQMTQNDILVYACESLKKKEYGKIHVICTKNPVELNSQYYVGMVVRHQSGSRFTLYGKSSDIGLPNPQLAGISFINLKENSSIRSFRVALPVEGHTYTAIDKQNDLSRIASRGEPVQVPNVKIYQSALPVKKEDGSLTLYFGPYSIMRSTKNFVVRDDKNSPIFTIFKTFDGICTLKVRPPFTPLIGFAIAVAISTSTK</sequence>
<feature type="compositionally biased region" description="Low complexity" evidence="1">
    <location>
        <begin position="88"/>
        <end position="97"/>
    </location>
</feature>
<dbReference type="InterPro" id="IPR025659">
    <property type="entry name" value="Tubby-like_C"/>
</dbReference>
<gene>
    <name evidence="2" type="ORF">M9Y10_018158</name>
</gene>
<dbReference type="EMBL" id="JAPFFF010000024">
    <property type="protein sequence ID" value="KAK8850047.1"/>
    <property type="molecule type" value="Genomic_DNA"/>
</dbReference>
<dbReference type="SUPFAM" id="SSF54518">
    <property type="entry name" value="Tubby C-terminal domain-like"/>
    <property type="match status" value="1"/>
</dbReference>
<reference evidence="2 3" key="1">
    <citation type="submission" date="2024-04" db="EMBL/GenBank/DDBJ databases">
        <title>Tritrichomonas musculus Genome.</title>
        <authorList>
            <person name="Alves-Ferreira E."/>
            <person name="Grigg M."/>
            <person name="Lorenzi H."/>
            <person name="Galac M."/>
        </authorList>
    </citation>
    <scope>NUCLEOTIDE SEQUENCE [LARGE SCALE GENOMIC DNA]</scope>
    <source>
        <strain evidence="2 3">EAF2021</strain>
    </source>
</reference>
<evidence type="ECO:0008006" key="4">
    <source>
        <dbReference type="Google" id="ProtNLM"/>
    </source>
</evidence>
<evidence type="ECO:0000313" key="2">
    <source>
        <dbReference type="EMBL" id="KAK8850047.1"/>
    </source>
</evidence>
<feature type="region of interest" description="Disordered" evidence="1">
    <location>
        <begin position="162"/>
        <end position="243"/>
    </location>
</feature>
<keyword evidence="3" id="KW-1185">Reference proteome</keyword>
<dbReference type="Proteomes" id="UP001470230">
    <property type="component" value="Unassembled WGS sequence"/>
</dbReference>
<dbReference type="Gene3D" id="3.20.90.10">
    <property type="entry name" value="Tubby Protein, Chain A"/>
    <property type="match status" value="1"/>
</dbReference>
<feature type="compositionally biased region" description="Polar residues" evidence="1">
    <location>
        <begin position="20"/>
        <end position="36"/>
    </location>
</feature>
<comment type="caution">
    <text evidence="2">The sequence shown here is derived from an EMBL/GenBank/DDBJ whole genome shotgun (WGS) entry which is preliminary data.</text>
</comment>
<feature type="compositionally biased region" description="Pro residues" evidence="1">
    <location>
        <begin position="200"/>
        <end position="214"/>
    </location>
</feature>
<name>A0ABR2HNL0_9EUKA</name>
<feature type="region of interest" description="Disordered" evidence="1">
    <location>
        <begin position="1"/>
        <end position="148"/>
    </location>
</feature>
<feature type="compositionally biased region" description="Low complexity" evidence="1">
    <location>
        <begin position="174"/>
        <end position="199"/>
    </location>
</feature>
<organism evidence="2 3">
    <name type="scientific">Tritrichomonas musculus</name>
    <dbReference type="NCBI Taxonomy" id="1915356"/>
    <lineage>
        <taxon>Eukaryota</taxon>
        <taxon>Metamonada</taxon>
        <taxon>Parabasalia</taxon>
        <taxon>Tritrichomonadida</taxon>
        <taxon>Tritrichomonadidae</taxon>
        <taxon>Tritrichomonas</taxon>
    </lineage>
</organism>